<organism evidence="2 3">
    <name type="scientific">Streptomyces lannensis</name>
    <dbReference type="NCBI Taxonomy" id="766498"/>
    <lineage>
        <taxon>Bacteria</taxon>
        <taxon>Bacillati</taxon>
        <taxon>Actinomycetota</taxon>
        <taxon>Actinomycetes</taxon>
        <taxon>Kitasatosporales</taxon>
        <taxon>Streptomycetaceae</taxon>
        <taxon>Streptomyces</taxon>
    </lineage>
</organism>
<gene>
    <name evidence="2" type="ORF">GCM10022207_26730</name>
</gene>
<dbReference type="InterPro" id="IPR012292">
    <property type="entry name" value="Globin/Proto"/>
</dbReference>
<protein>
    <recommendedName>
        <fullName evidence="4">Hemoglobin</fullName>
    </recommendedName>
</protein>
<feature type="region of interest" description="Disordered" evidence="1">
    <location>
        <begin position="1"/>
        <end position="30"/>
    </location>
</feature>
<dbReference type="RefSeq" id="WP_345548097.1">
    <property type="nucleotide sequence ID" value="NZ_BAAAZA010000006.1"/>
</dbReference>
<evidence type="ECO:0000313" key="3">
    <source>
        <dbReference type="Proteomes" id="UP001501563"/>
    </source>
</evidence>
<sequence>MKAVSTDRSPATPSGPATLPGSAAAGADRSRLRDLSGRTDVEDLVRGFYRAAFADPLIGPVFTDVARMDLEAHMPVMCDFWESVLFRAGKYHGNALQPHLALNRSVALEQQHFARWLGIWQATVDSLFLGEKAELAKTQAVRIGGSLLRRLHDGDASEYVTVRRRENG</sequence>
<reference evidence="3" key="1">
    <citation type="journal article" date="2019" name="Int. J. Syst. Evol. Microbiol.">
        <title>The Global Catalogue of Microorganisms (GCM) 10K type strain sequencing project: providing services to taxonomists for standard genome sequencing and annotation.</title>
        <authorList>
            <consortium name="The Broad Institute Genomics Platform"/>
            <consortium name="The Broad Institute Genome Sequencing Center for Infectious Disease"/>
            <person name="Wu L."/>
            <person name="Ma J."/>
        </authorList>
    </citation>
    <scope>NUCLEOTIDE SEQUENCE [LARGE SCALE GENOMIC DNA]</scope>
    <source>
        <strain evidence="3">JCM 16578</strain>
    </source>
</reference>
<dbReference type="CDD" id="cd08916">
    <property type="entry name" value="TrHb3_P"/>
    <property type="match status" value="1"/>
</dbReference>
<evidence type="ECO:0000256" key="1">
    <source>
        <dbReference type="SAM" id="MobiDB-lite"/>
    </source>
</evidence>
<dbReference type="Proteomes" id="UP001501563">
    <property type="component" value="Unassembled WGS sequence"/>
</dbReference>
<evidence type="ECO:0000313" key="2">
    <source>
        <dbReference type="EMBL" id="GAA3861624.1"/>
    </source>
</evidence>
<dbReference type="Gene3D" id="1.10.490.10">
    <property type="entry name" value="Globins"/>
    <property type="match status" value="1"/>
</dbReference>
<evidence type="ECO:0008006" key="4">
    <source>
        <dbReference type="Google" id="ProtNLM"/>
    </source>
</evidence>
<comment type="caution">
    <text evidence="2">The sequence shown here is derived from an EMBL/GenBank/DDBJ whole genome shotgun (WGS) entry which is preliminary data.</text>
</comment>
<dbReference type="EMBL" id="BAAAZA010000006">
    <property type="protein sequence ID" value="GAA3861624.1"/>
    <property type="molecule type" value="Genomic_DNA"/>
</dbReference>
<dbReference type="InterPro" id="IPR009050">
    <property type="entry name" value="Globin-like_sf"/>
</dbReference>
<keyword evidence="3" id="KW-1185">Reference proteome</keyword>
<feature type="compositionally biased region" description="Polar residues" evidence="1">
    <location>
        <begin position="1"/>
        <end position="12"/>
    </location>
</feature>
<accession>A0ABP7K220</accession>
<dbReference type="SUPFAM" id="SSF46458">
    <property type="entry name" value="Globin-like"/>
    <property type="match status" value="1"/>
</dbReference>
<name>A0ABP7K220_9ACTN</name>
<proteinExistence type="predicted"/>